<evidence type="ECO:0000256" key="1">
    <source>
        <dbReference type="SAM" id="Phobius"/>
    </source>
</evidence>
<feature type="transmembrane region" description="Helical" evidence="1">
    <location>
        <begin position="132"/>
        <end position="149"/>
    </location>
</feature>
<dbReference type="Proteomes" id="UP000192602">
    <property type="component" value="Unassembled WGS sequence"/>
</dbReference>
<dbReference type="OrthoDB" id="5730977at2"/>
<feature type="transmembrane region" description="Helical" evidence="1">
    <location>
        <begin position="65"/>
        <end position="85"/>
    </location>
</feature>
<sequence>MRLRLKNYIFYKFFNSFFTGLSVGSIFVIYTPLQPSIFSFGGIVLAVGMLLIAKFYDVLLKIRRYFQIGIFVELVMLGLIIIFLLHPYTYMTALLVYSGYQLTFMFGAYLVRAETLIVKKAVALTKVDVSKQVGYLAGMVGSFIFYQIVDASKQQQVYMLHYLLLVVEVVIIMLFIKSFERRK</sequence>
<feature type="transmembrane region" description="Helical" evidence="1">
    <location>
        <begin position="155"/>
        <end position="176"/>
    </location>
</feature>
<dbReference type="EMBL" id="FWWZ01000001">
    <property type="protein sequence ID" value="SMC09235.1"/>
    <property type="molecule type" value="Genomic_DNA"/>
</dbReference>
<dbReference type="AlphaFoldDB" id="A0A1W1WSQ2"/>
<dbReference type="RefSeq" id="WP_084275474.1">
    <property type="nucleotide sequence ID" value="NZ_AP026671.1"/>
</dbReference>
<organism evidence="2 3">
    <name type="scientific">Nitratiruptor tergarcus DSM 16512</name>
    <dbReference type="NCBI Taxonomy" id="1069081"/>
    <lineage>
        <taxon>Bacteria</taxon>
        <taxon>Pseudomonadati</taxon>
        <taxon>Campylobacterota</taxon>
        <taxon>Epsilonproteobacteria</taxon>
        <taxon>Nautiliales</taxon>
        <taxon>Nitratiruptoraceae</taxon>
        <taxon>Nitratiruptor</taxon>
    </lineage>
</organism>
<evidence type="ECO:0000313" key="3">
    <source>
        <dbReference type="Proteomes" id="UP000192602"/>
    </source>
</evidence>
<dbReference type="SUPFAM" id="SSF103473">
    <property type="entry name" value="MFS general substrate transporter"/>
    <property type="match status" value="1"/>
</dbReference>
<name>A0A1W1WSQ2_9BACT</name>
<feature type="transmembrane region" description="Helical" evidence="1">
    <location>
        <begin position="91"/>
        <end position="111"/>
    </location>
</feature>
<keyword evidence="1" id="KW-0472">Membrane</keyword>
<protein>
    <submittedName>
        <fullName evidence="2">Uncharacterized protein</fullName>
    </submittedName>
</protein>
<gene>
    <name evidence="2" type="ORF">SAMN05660197_1041</name>
</gene>
<dbReference type="STRING" id="1069081.SAMN05660197_1041"/>
<feature type="transmembrane region" description="Helical" evidence="1">
    <location>
        <begin position="36"/>
        <end position="53"/>
    </location>
</feature>
<keyword evidence="1" id="KW-1133">Transmembrane helix</keyword>
<keyword evidence="3" id="KW-1185">Reference proteome</keyword>
<reference evidence="3" key="1">
    <citation type="submission" date="2017-04" db="EMBL/GenBank/DDBJ databases">
        <authorList>
            <person name="Varghese N."/>
            <person name="Submissions S."/>
        </authorList>
    </citation>
    <scope>NUCLEOTIDE SEQUENCE [LARGE SCALE GENOMIC DNA]</scope>
    <source>
        <strain evidence="3">DSM 16512</strain>
    </source>
</reference>
<evidence type="ECO:0000313" key="2">
    <source>
        <dbReference type="EMBL" id="SMC09235.1"/>
    </source>
</evidence>
<dbReference type="InterPro" id="IPR036259">
    <property type="entry name" value="MFS_trans_sf"/>
</dbReference>
<keyword evidence="1" id="KW-0812">Transmembrane</keyword>
<proteinExistence type="predicted"/>
<accession>A0A1W1WSQ2</accession>
<feature type="transmembrane region" description="Helical" evidence="1">
    <location>
        <begin position="9"/>
        <end position="30"/>
    </location>
</feature>